<protein>
    <submittedName>
        <fullName evidence="1">Uncharacterized protein</fullName>
    </submittedName>
</protein>
<evidence type="ECO:0000313" key="2">
    <source>
        <dbReference type="Proteomes" id="UP000796880"/>
    </source>
</evidence>
<dbReference type="OrthoDB" id="10254627at2759"/>
<gene>
    <name evidence="1" type="ORF">FNV43_RR16871</name>
</gene>
<dbReference type="EMBL" id="VOIH02000007">
    <property type="protein sequence ID" value="KAF3442953.1"/>
    <property type="molecule type" value="Genomic_DNA"/>
</dbReference>
<evidence type="ECO:0000313" key="1">
    <source>
        <dbReference type="EMBL" id="KAF3442953.1"/>
    </source>
</evidence>
<name>A0A8K0GZQ7_9ROSA</name>
<proteinExistence type="predicted"/>
<organism evidence="1 2">
    <name type="scientific">Rhamnella rubrinervis</name>
    <dbReference type="NCBI Taxonomy" id="2594499"/>
    <lineage>
        <taxon>Eukaryota</taxon>
        <taxon>Viridiplantae</taxon>
        <taxon>Streptophyta</taxon>
        <taxon>Embryophyta</taxon>
        <taxon>Tracheophyta</taxon>
        <taxon>Spermatophyta</taxon>
        <taxon>Magnoliopsida</taxon>
        <taxon>eudicotyledons</taxon>
        <taxon>Gunneridae</taxon>
        <taxon>Pentapetalae</taxon>
        <taxon>rosids</taxon>
        <taxon>fabids</taxon>
        <taxon>Rosales</taxon>
        <taxon>Rhamnaceae</taxon>
        <taxon>rhamnoid group</taxon>
        <taxon>Rhamneae</taxon>
        <taxon>Rhamnella</taxon>
    </lineage>
</organism>
<reference evidence="1" key="1">
    <citation type="submission" date="2020-03" db="EMBL/GenBank/DDBJ databases">
        <title>A high-quality chromosome-level genome assembly of a woody plant with both climbing and erect habits, Rhamnella rubrinervis.</title>
        <authorList>
            <person name="Lu Z."/>
            <person name="Yang Y."/>
            <person name="Zhu X."/>
            <person name="Sun Y."/>
        </authorList>
    </citation>
    <scope>NUCLEOTIDE SEQUENCE</scope>
    <source>
        <strain evidence="1">BYM</strain>
        <tissue evidence="1">Leaf</tissue>
    </source>
</reference>
<keyword evidence="2" id="KW-1185">Reference proteome</keyword>
<accession>A0A8K0GZQ7</accession>
<dbReference type="AlphaFoldDB" id="A0A8K0GZQ7"/>
<comment type="caution">
    <text evidence="1">The sequence shown here is derived from an EMBL/GenBank/DDBJ whole genome shotgun (WGS) entry which is preliminary data.</text>
</comment>
<dbReference type="Proteomes" id="UP000796880">
    <property type="component" value="Unassembled WGS sequence"/>
</dbReference>
<sequence length="70" mass="7667">MARISPLIVSVASLENLKTSELKKYVKSKLPGGFDAQMIIGTDHQKSTIASIDVQEGNKKVIINYCDAKM</sequence>